<accession>L0D5R1</accession>
<dbReference type="EMBL" id="CP003364">
    <property type="protein sequence ID" value="AGA24597.1"/>
    <property type="molecule type" value="Genomic_DNA"/>
</dbReference>
<sequence>MSEAIGVYVKRVRELADHVRGNEQATKQSLIGPLFTILGYDLTDPRECVPEYRTDFGPGRSVKPIDWAFFQGGRPIFFVEAKEVGKKLPGYDEQLGDYFAKSTDVKLGILTNGVQWRFFTDVAHANVMDKEPFIKWDVLSDDEPPFDFLTLLQKSQYNPQLIRTFAERKHAQNLLVGELSRLLEPSFEFVKIAITNIETRMLTKTVLEFWKPVVANALEEWVKQRMLSMVLSSPSLSDATPVSTQPKIETTKEELDGFATIQRLLGGDRPIAYEDTLSYFKIHLPERRTWVICRLYFDRKRPCVWVPIPLEQTQQLVPSLQSMVSQLGWSCVNLDSYADLELLGDLLQVAWDQQRQLHPVASSSAVSSPAEPEIVDPLIPVS</sequence>
<reference evidence="1 2" key="1">
    <citation type="submission" date="2012-02" db="EMBL/GenBank/DDBJ databases">
        <title>Complete sequence of chromosome of Singulisphaera acidiphila DSM 18658.</title>
        <authorList>
            <consortium name="US DOE Joint Genome Institute (JGI-PGF)"/>
            <person name="Lucas S."/>
            <person name="Copeland A."/>
            <person name="Lapidus A."/>
            <person name="Glavina del Rio T."/>
            <person name="Dalin E."/>
            <person name="Tice H."/>
            <person name="Bruce D."/>
            <person name="Goodwin L."/>
            <person name="Pitluck S."/>
            <person name="Peters L."/>
            <person name="Ovchinnikova G."/>
            <person name="Chertkov O."/>
            <person name="Kyrpides N."/>
            <person name="Mavromatis K."/>
            <person name="Ivanova N."/>
            <person name="Brettin T."/>
            <person name="Detter J.C."/>
            <person name="Han C."/>
            <person name="Larimer F."/>
            <person name="Land M."/>
            <person name="Hauser L."/>
            <person name="Markowitz V."/>
            <person name="Cheng J.-F."/>
            <person name="Hugenholtz P."/>
            <person name="Woyke T."/>
            <person name="Wu D."/>
            <person name="Tindall B."/>
            <person name="Pomrenke H."/>
            <person name="Brambilla E."/>
            <person name="Klenk H.-P."/>
            <person name="Eisen J.A."/>
        </authorList>
    </citation>
    <scope>NUCLEOTIDE SEQUENCE [LARGE SCALE GENOMIC DNA]</scope>
    <source>
        <strain evidence="2">ATCC BAA-1392 / DSM 18658 / VKM B-2454 / MOB10</strain>
    </source>
</reference>
<dbReference type="RefSeq" id="WP_015243782.1">
    <property type="nucleotide sequence ID" value="NC_019892.1"/>
</dbReference>
<dbReference type="Proteomes" id="UP000010798">
    <property type="component" value="Chromosome"/>
</dbReference>
<dbReference type="KEGG" id="saci:Sinac_0139"/>
<protein>
    <recommendedName>
        <fullName evidence="3">Type I restriction enzyme R protein N-terminal domain-containing protein</fullName>
    </recommendedName>
</protein>
<evidence type="ECO:0000313" key="1">
    <source>
        <dbReference type="EMBL" id="AGA24597.1"/>
    </source>
</evidence>
<dbReference type="AlphaFoldDB" id="L0D5R1"/>
<dbReference type="eggNOG" id="COG4748">
    <property type="taxonomic scope" value="Bacteria"/>
</dbReference>
<dbReference type="HOGENOM" id="CLU_045501_0_0_0"/>
<name>L0D5R1_SINAD</name>
<dbReference type="STRING" id="886293.Sinac_0139"/>
<evidence type="ECO:0000313" key="2">
    <source>
        <dbReference type="Proteomes" id="UP000010798"/>
    </source>
</evidence>
<dbReference type="OrthoDB" id="9148007at2"/>
<keyword evidence="2" id="KW-1185">Reference proteome</keyword>
<organism evidence="1 2">
    <name type="scientific">Singulisphaera acidiphila (strain ATCC BAA-1392 / DSM 18658 / VKM B-2454 / MOB10)</name>
    <dbReference type="NCBI Taxonomy" id="886293"/>
    <lineage>
        <taxon>Bacteria</taxon>
        <taxon>Pseudomonadati</taxon>
        <taxon>Planctomycetota</taxon>
        <taxon>Planctomycetia</taxon>
        <taxon>Isosphaerales</taxon>
        <taxon>Isosphaeraceae</taxon>
        <taxon>Singulisphaera</taxon>
    </lineage>
</organism>
<evidence type="ECO:0008006" key="3">
    <source>
        <dbReference type="Google" id="ProtNLM"/>
    </source>
</evidence>
<proteinExistence type="predicted"/>
<gene>
    <name evidence="1" type="ordered locus">Sinac_0139</name>
</gene>